<protein>
    <submittedName>
        <fullName evidence="5">Beta-galactosidase</fullName>
    </submittedName>
</protein>
<dbReference type="InterPro" id="IPR017853">
    <property type="entry name" value="GH"/>
</dbReference>
<evidence type="ECO:0000256" key="1">
    <source>
        <dbReference type="ARBA" id="ARBA00009809"/>
    </source>
</evidence>
<evidence type="ECO:0000259" key="4">
    <source>
        <dbReference type="Pfam" id="PF01301"/>
    </source>
</evidence>
<dbReference type="PANTHER" id="PTHR23421">
    <property type="entry name" value="BETA-GALACTOSIDASE RELATED"/>
    <property type="match status" value="1"/>
</dbReference>
<evidence type="ECO:0000313" key="5">
    <source>
        <dbReference type="EMBL" id="WZO34395.1"/>
    </source>
</evidence>
<comment type="similarity">
    <text evidence="1 2">Belongs to the glycosyl hydrolase 35 family.</text>
</comment>
<dbReference type="InterPro" id="IPR001944">
    <property type="entry name" value="Glycoside_Hdrlase_35"/>
</dbReference>
<dbReference type="Pfam" id="PF01301">
    <property type="entry name" value="Glyco_hydro_35"/>
    <property type="match status" value="1"/>
</dbReference>
<name>A0AAU6SC08_9MICO</name>
<dbReference type="AlphaFoldDB" id="A0AAU6SC08"/>
<proteinExistence type="inferred from homology"/>
<dbReference type="PRINTS" id="PR00742">
    <property type="entry name" value="GLHYDRLASE35"/>
</dbReference>
<dbReference type="RefSeq" id="WP_349425284.1">
    <property type="nucleotide sequence ID" value="NZ_CP151632.1"/>
</dbReference>
<dbReference type="GO" id="GO:0005975">
    <property type="term" value="P:carbohydrate metabolic process"/>
    <property type="evidence" value="ECO:0007669"/>
    <property type="project" value="InterPro"/>
</dbReference>
<feature type="region of interest" description="Disordered" evidence="3">
    <location>
        <begin position="615"/>
        <end position="647"/>
    </location>
</feature>
<feature type="region of interest" description="Disordered" evidence="3">
    <location>
        <begin position="258"/>
        <end position="291"/>
    </location>
</feature>
<dbReference type="InterPro" id="IPR031330">
    <property type="entry name" value="Gly_Hdrlase_35_cat"/>
</dbReference>
<gene>
    <name evidence="5" type="ORF">MRBLWS13_002054</name>
</gene>
<feature type="domain" description="Glycoside hydrolase 35 catalytic" evidence="4">
    <location>
        <begin position="34"/>
        <end position="179"/>
    </location>
</feature>
<reference evidence="5" key="1">
    <citation type="submission" date="2024-04" db="EMBL/GenBank/DDBJ databases">
        <authorList>
            <person name="Roder T."/>
            <person name="Oberhansli S."/>
            <person name="Kreuzer M."/>
        </authorList>
    </citation>
    <scope>NUCLEOTIDE SEQUENCE</scope>
    <source>
        <strain evidence="5">LWS13-1.2</strain>
    </source>
</reference>
<organism evidence="5">
    <name type="scientific">Microbacterium sp. LWS13-1.2</name>
    <dbReference type="NCBI Taxonomy" id="3135264"/>
    <lineage>
        <taxon>Bacteria</taxon>
        <taxon>Bacillati</taxon>
        <taxon>Actinomycetota</taxon>
        <taxon>Actinomycetes</taxon>
        <taxon>Micrococcales</taxon>
        <taxon>Microbacteriaceae</taxon>
        <taxon>Microbacterium</taxon>
    </lineage>
</organism>
<accession>A0AAU6SC08</accession>
<dbReference type="Gene3D" id="3.20.20.80">
    <property type="entry name" value="Glycosidases"/>
    <property type="match status" value="1"/>
</dbReference>
<sequence length="807" mass="87393">MLRVDATGPLREELRPAMANAEDRRPGLTLTSRSLLRDGRPWLPVSGELHYTRVPRERWTERLRLMRSGGVSVVSTYVPWLHHEPVRGQARFDGRFDVGAFVDAVRAEGLELVLRIGPWVHGEMRNGGLPDWVQHAPVRHRTDDPAYLDLVREWFARIADALDGRCTPENMLAIQLDNELYDQPGHLATLKRLAREAGMSAPLWTATAWGGAQLPDPEVLPLWGGYGDGFWVDPGDAWDPTFRAHFFFSDSWDDPGIGADVRGADERGADERGADERGADEASTSGGAELSPWFPAATCELGGGMATAYHRRPRPGARDIAAVAHAKLGSGSAWQGYYMYTGGTNPGPGLEETQATGYPNDMTRLSYDFHAPIGESGRAAPSHAALRLQHAFLEAFGERLAPAPSHLPDVRPTGVEDAETLRWAVRADDGSGFLFIGWHQPHVPLPTYRGARFRVETPRGVVELPSAPVDIPPGTVTRWPLGLEVGGVKVDWATASALTVLPAATADGAPTLVLIEDAGIPVELAHDGLTHRLAPAATPLRIQEPHGAALDVLVLASAHADLVWVVDAAAGGRRLLVGADEVTWDAEGRVAVRASGSEPDLREYAGGTWRHLGWEDPAATSARRSAADGTPAATPERDAHPGGAASVPIRLVRAETMPSGDYGSRDNRQAAPHDAVLDAHAAVYRLDVPEKFDDDAVLRVQWAGDVAQLRVDGVTATDRFWDGSELVVNLRDIGAGPATRVELRVLPLRSDSRVHLPADASARLAAADGALCEVSAAWIDQRTLWTEKTPHRGTPEHVDDDRKTRER</sequence>
<feature type="compositionally biased region" description="Basic and acidic residues" evidence="3">
    <location>
        <begin position="262"/>
        <end position="280"/>
    </location>
</feature>
<dbReference type="SUPFAM" id="SSF51445">
    <property type="entry name" value="(Trans)glycosidases"/>
    <property type="match status" value="1"/>
</dbReference>
<evidence type="ECO:0000256" key="2">
    <source>
        <dbReference type="RuleBase" id="RU003679"/>
    </source>
</evidence>
<dbReference type="GO" id="GO:0004553">
    <property type="term" value="F:hydrolase activity, hydrolyzing O-glycosyl compounds"/>
    <property type="evidence" value="ECO:0007669"/>
    <property type="project" value="InterPro"/>
</dbReference>
<dbReference type="EMBL" id="CP151632">
    <property type="protein sequence ID" value="WZO34395.1"/>
    <property type="molecule type" value="Genomic_DNA"/>
</dbReference>
<evidence type="ECO:0000256" key="3">
    <source>
        <dbReference type="SAM" id="MobiDB-lite"/>
    </source>
</evidence>